<reference evidence="13 14" key="1">
    <citation type="submission" date="2016-09" db="EMBL/GenBank/DDBJ databases">
        <title>Draft genome sequence for the type strain of Desulfuribacillus alkaliarsenatis AHT28, an obligately anaerobic, sulfidogenic bacterium isolated from Russian soda lake sediments.</title>
        <authorList>
            <person name="Abin C.A."/>
            <person name="Hollibaugh J.T."/>
        </authorList>
    </citation>
    <scope>NUCLEOTIDE SEQUENCE [LARGE SCALE GENOMIC DNA]</scope>
    <source>
        <strain evidence="13 14">AHT28</strain>
    </source>
</reference>
<dbReference type="InterPro" id="IPR033463">
    <property type="entry name" value="sCache_3"/>
</dbReference>
<keyword evidence="3" id="KW-0145">Chemotaxis</keyword>
<keyword evidence="2" id="KW-1003">Cell membrane</keyword>
<dbReference type="CDD" id="cd11386">
    <property type="entry name" value="MCP_signal"/>
    <property type="match status" value="1"/>
</dbReference>
<dbReference type="AlphaFoldDB" id="A0A1E5G1T2"/>
<evidence type="ECO:0008006" key="15">
    <source>
        <dbReference type="Google" id="ProtNLM"/>
    </source>
</evidence>
<evidence type="ECO:0000313" key="13">
    <source>
        <dbReference type="EMBL" id="OEF96868.1"/>
    </source>
</evidence>
<protein>
    <recommendedName>
        <fullName evidence="15">Chemotaxis protein</fullName>
    </recommendedName>
</protein>
<dbReference type="PANTHER" id="PTHR32089:SF114">
    <property type="entry name" value="METHYL-ACCEPTING CHEMOTAXIS PROTEIN MCPB"/>
    <property type="match status" value="1"/>
</dbReference>
<comment type="caution">
    <text evidence="13">The sequence shown here is derived from an EMBL/GenBank/DDBJ whole genome shotgun (WGS) entry which is preliminary data.</text>
</comment>
<feature type="domain" description="Methyl-accepting transducer" evidence="11">
    <location>
        <begin position="257"/>
        <end position="493"/>
    </location>
</feature>
<evidence type="ECO:0000256" key="6">
    <source>
        <dbReference type="ARBA" id="ARBA00023136"/>
    </source>
</evidence>
<keyword evidence="6 10" id="KW-0472">Membrane</keyword>
<evidence type="ECO:0000259" key="11">
    <source>
        <dbReference type="PROSITE" id="PS50111"/>
    </source>
</evidence>
<evidence type="ECO:0000256" key="9">
    <source>
        <dbReference type="PROSITE-ProRule" id="PRU00284"/>
    </source>
</evidence>
<dbReference type="SUPFAM" id="SSF103190">
    <property type="entry name" value="Sensory domain-like"/>
    <property type="match status" value="1"/>
</dbReference>
<keyword evidence="7 9" id="KW-0807">Transducer</keyword>
<dbReference type="Pfam" id="PF00672">
    <property type="entry name" value="HAMP"/>
    <property type="match status" value="1"/>
</dbReference>
<dbReference type="PROSITE" id="PS50111">
    <property type="entry name" value="CHEMOTAXIS_TRANSDUC_2"/>
    <property type="match status" value="1"/>
</dbReference>
<dbReference type="SMART" id="SM00304">
    <property type="entry name" value="HAMP"/>
    <property type="match status" value="1"/>
</dbReference>
<dbReference type="InterPro" id="IPR003660">
    <property type="entry name" value="HAMP_dom"/>
</dbReference>
<evidence type="ECO:0000256" key="10">
    <source>
        <dbReference type="SAM" id="Phobius"/>
    </source>
</evidence>
<evidence type="ECO:0000256" key="3">
    <source>
        <dbReference type="ARBA" id="ARBA00022500"/>
    </source>
</evidence>
<dbReference type="EMBL" id="MIJE01000030">
    <property type="protein sequence ID" value="OEF96868.1"/>
    <property type="molecule type" value="Genomic_DNA"/>
</dbReference>
<proteinExistence type="inferred from homology"/>
<evidence type="ECO:0000256" key="1">
    <source>
        <dbReference type="ARBA" id="ARBA00004651"/>
    </source>
</evidence>
<dbReference type="STRING" id="766136.BHF68_06430"/>
<dbReference type="Pfam" id="PF00015">
    <property type="entry name" value="MCPsignal"/>
    <property type="match status" value="1"/>
</dbReference>
<comment type="similarity">
    <text evidence="8">Belongs to the methyl-accepting chemotaxis (MCP) protein family.</text>
</comment>
<dbReference type="PANTHER" id="PTHR32089">
    <property type="entry name" value="METHYL-ACCEPTING CHEMOTAXIS PROTEIN MCPB"/>
    <property type="match status" value="1"/>
</dbReference>
<keyword evidence="4 10" id="KW-0812">Transmembrane</keyword>
<dbReference type="SMART" id="SM00283">
    <property type="entry name" value="MA"/>
    <property type="match status" value="1"/>
</dbReference>
<dbReference type="PROSITE" id="PS50885">
    <property type="entry name" value="HAMP"/>
    <property type="match status" value="1"/>
</dbReference>
<dbReference type="SUPFAM" id="SSF58104">
    <property type="entry name" value="Methyl-accepting chemotaxis protein (MCP) signaling domain"/>
    <property type="match status" value="1"/>
</dbReference>
<dbReference type="GO" id="GO:0007165">
    <property type="term" value="P:signal transduction"/>
    <property type="evidence" value="ECO:0007669"/>
    <property type="project" value="UniProtKB-KW"/>
</dbReference>
<dbReference type="InterPro" id="IPR029151">
    <property type="entry name" value="Sensor-like_sf"/>
</dbReference>
<keyword evidence="14" id="KW-1185">Reference proteome</keyword>
<accession>A0A1E5G1T2</accession>
<dbReference type="Pfam" id="PF17202">
    <property type="entry name" value="sCache_3_3"/>
    <property type="match status" value="1"/>
</dbReference>
<evidence type="ECO:0000256" key="7">
    <source>
        <dbReference type="ARBA" id="ARBA00023224"/>
    </source>
</evidence>
<evidence type="ECO:0000256" key="8">
    <source>
        <dbReference type="ARBA" id="ARBA00029447"/>
    </source>
</evidence>
<dbReference type="GO" id="GO:0006935">
    <property type="term" value="P:chemotaxis"/>
    <property type="evidence" value="ECO:0007669"/>
    <property type="project" value="UniProtKB-KW"/>
</dbReference>
<dbReference type="Proteomes" id="UP000094296">
    <property type="component" value="Unassembled WGS sequence"/>
</dbReference>
<dbReference type="CDD" id="cd06225">
    <property type="entry name" value="HAMP"/>
    <property type="match status" value="1"/>
</dbReference>
<dbReference type="Gene3D" id="1.10.287.950">
    <property type="entry name" value="Methyl-accepting chemotaxis protein"/>
    <property type="match status" value="2"/>
</dbReference>
<keyword evidence="5 10" id="KW-1133">Transmembrane helix</keyword>
<evidence type="ECO:0000313" key="14">
    <source>
        <dbReference type="Proteomes" id="UP000094296"/>
    </source>
</evidence>
<dbReference type="GO" id="GO:0005886">
    <property type="term" value="C:plasma membrane"/>
    <property type="evidence" value="ECO:0007669"/>
    <property type="project" value="UniProtKB-SubCell"/>
</dbReference>
<feature type="domain" description="HAMP" evidence="12">
    <location>
        <begin position="186"/>
        <end position="238"/>
    </location>
</feature>
<name>A0A1E5G1T2_9FIRM</name>
<evidence type="ECO:0000256" key="2">
    <source>
        <dbReference type="ARBA" id="ARBA00022475"/>
    </source>
</evidence>
<comment type="subcellular location">
    <subcellularLocation>
        <location evidence="1">Cell membrane</location>
        <topology evidence="1">Multi-pass membrane protein</topology>
    </subcellularLocation>
</comment>
<feature type="transmembrane region" description="Helical" evidence="10">
    <location>
        <begin position="165"/>
        <end position="186"/>
    </location>
</feature>
<sequence length="543" mass="58377">MFAVIAGIVMIKQIEAGVKSTALEKAVSDLYLGYEYIDTLYPGDWQVVDNELYKGNIRMNENFQLVDRIGELTGDTVTIFLGDTRVATNVTIDGKRAVGTQVSSQVAEAVLSRGEVFLGEANVVGTVYQAAYMPIKNAAGDLIGIWYVGAPQEFIDSTITSAKTALFISLLGIIFIAIVVIVFFVLDINKRLRSLTDVFAEAGNGNFTIQLTDVSNDEIGILNKSYNQMRNNLSDLIKHIIRLSDNLVHSSTSLAAGCEQTIKGTEHINAAIEEAAAGSEQQAISVEKSNTATTDITCDIQAVTSNIIDVAAISQKTSEQADDGNHSIQKTMSQMNQVRDYVNDTVTNIQSLEERSKDIEKIVSVITGIAEQTNLLALNASIEAARAGEHGKGFAVVAEEVRKLAEQSEISARQITELIGQVQADTNTSVKAMNTVQTEVLAGRQMVENAQAIFANIAQSTKGVSSQIQEITATSEMLANNIEHISGAIKDISDIAQASSSQFEEVAASTEEQSAAIEQITASASSLQSMADELKNSIAKFKV</sequence>
<dbReference type="InterPro" id="IPR004089">
    <property type="entry name" value="MCPsignal_dom"/>
</dbReference>
<organism evidence="13 14">
    <name type="scientific">Desulfuribacillus alkaliarsenatis</name>
    <dbReference type="NCBI Taxonomy" id="766136"/>
    <lineage>
        <taxon>Bacteria</taxon>
        <taxon>Bacillati</taxon>
        <taxon>Bacillota</taxon>
        <taxon>Desulfuribacillia</taxon>
        <taxon>Desulfuribacillales</taxon>
        <taxon>Desulfuribacillaceae</taxon>
        <taxon>Desulfuribacillus</taxon>
    </lineage>
</organism>
<evidence type="ECO:0000256" key="4">
    <source>
        <dbReference type="ARBA" id="ARBA00022692"/>
    </source>
</evidence>
<evidence type="ECO:0000256" key="5">
    <source>
        <dbReference type="ARBA" id="ARBA00022989"/>
    </source>
</evidence>
<evidence type="ECO:0000259" key="12">
    <source>
        <dbReference type="PROSITE" id="PS50885"/>
    </source>
</evidence>
<gene>
    <name evidence="13" type="ORF">BHF68_06430</name>
</gene>